<feature type="signal peptide" evidence="1">
    <location>
        <begin position="1"/>
        <end position="35"/>
    </location>
</feature>
<dbReference type="Proteomes" id="UP001522868">
    <property type="component" value="Unassembled WGS sequence"/>
</dbReference>
<evidence type="ECO:0000313" key="2">
    <source>
        <dbReference type="EMBL" id="MCK8678412.1"/>
    </source>
</evidence>
<comment type="caution">
    <text evidence="2">The sequence shown here is derived from an EMBL/GenBank/DDBJ whole genome shotgun (WGS) entry which is preliminary data.</text>
</comment>
<reference evidence="2 3" key="1">
    <citation type="submission" date="2022-04" db="EMBL/GenBank/DDBJ databases">
        <title>Streptomyces sp. nov. LCR6-01 isolated from Lichen of Dirinaria sp.</title>
        <authorList>
            <person name="Kanchanasin P."/>
            <person name="Tanasupawat S."/>
            <person name="Phongsopitanun W."/>
        </authorList>
    </citation>
    <scope>NUCLEOTIDE SEQUENCE [LARGE SCALE GENOMIC DNA]</scope>
    <source>
        <strain evidence="2 3">LCR6-01</strain>
    </source>
</reference>
<sequence>MRPIWKALGTKTGVATATAGLAMTALLAGAGTAEAAGSYISSNSGGANIRSCSNTGCSSYGYLRNGAGVSMQCWRDDQWVYPPSANYASNRWFKVSSSVGTGWVHSSLVGGQAGVGHCG</sequence>
<dbReference type="Gene3D" id="2.30.30.40">
    <property type="entry name" value="SH3 Domains"/>
    <property type="match status" value="1"/>
</dbReference>
<keyword evidence="3" id="KW-1185">Reference proteome</keyword>
<proteinExistence type="predicted"/>
<accession>A0ABT0IAQ5</accession>
<organism evidence="2 3">
    <name type="scientific">Streptomyces lichenis</name>
    <dbReference type="NCBI Taxonomy" id="2306967"/>
    <lineage>
        <taxon>Bacteria</taxon>
        <taxon>Bacillati</taxon>
        <taxon>Actinomycetota</taxon>
        <taxon>Actinomycetes</taxon>
        <taxon>Kitasatosporales</taxon>
        <taxon>Streptomycetaceae</taxon>
        <taxon>Streptomyces</taxon>
    </lineage>
</organism>
<keyword evidence="1" id="KW-0732">Signal</keyword>
<evidence type="ECO:0008006" key="4">
    <source>
        <dbReference type="Google" id="ProtNLM"/>
    </source>
</evidence>
<protein>
    <recommendedName>
        <fullName evidence="4">SH3 domain-containing protein</fullName>
    </recommendedName>
</protein>
<dbReference type="RefSeq" id="WP_248634059.1">
    <property type="nucleotide sequence ID" value="NZ_JALPTH010000011.1"/>
</dbReference>
<gene>
    <name evidence="2" type="ORF">M1O15_13590</name>
</gene>
<feature type="chain" id="PRO_5046035982" description="SH3 domain-containing protein" evidence="1">
    <location>
        <begin position="36"/>
        <end position="119"/>
    </location>
</feature>
<evidence type="ECO:0000313" key="3">
    <source>
        <dbReference type="Proteomes" id="UP001522868"/>
    </source>
</evidence>
<name>A0ABT0IAQ5_9ACTN</name>
<dbReference type="EMBL" id="JALPTH010000011">
    <property type="protein sequence ID" value="MCK8678412.1"/>
    <property type="molecule type" value="Genomic_DNA"/>
</dbReference>
<evidence type="ECO:0000256" key="1">
    <source>
        <dbReference type="SAM" id="SignalP"/>
    </source>
</evidence>